<gene>
    <name evidence="6" type="ORF">Pmani_008811</name>
</gene>
<keyword evidence="7" id="KW-1185">Reference proteome</keyword>
<keyword evidence="2" id="KW-0732">Signal</keyword>
<dbReference type="InterPro" id="IPR011013">
    <property type="entry name" value="Gal_mutarotase_sf_dom"/>
</dbReference>
<proteinExistence type="inferred from homology"/>
<dbReference type="EMBL" id="JAWZYT010000676">
    <property type="protein sequence ID" value="KAK4320305.1"/>
    <property type="molecule type" value="Genomic_DNA"/>
</dbReference>
<dbReference type="InterPro" id="IPR008929">
    <property type="entry name" value="Chondroitin_lyas"/>
</dbReference>
<comment type="similarity">
    <text evidence="1">Belongs to the polysaccharide lyase 8 family.</text>
</comment>
<dbReference type="Gene3D" id="2.70.98.10">
    <property type="match status" value="1"/>
</dbReference>
<dbReference type="InterPro" id="IPR011071">
    <property type="entry name" value="Lyase_8-like_C"/>
</dbReference>
<dbReference type="GO" id="GO:0005576">
    <property type="term" value="C:extracellular region"/>
    <property type="evidence" value="ECO:0007669"/>
    <property type="project" value="InterPro"/>
</dbReference>
<evidence type="ECO:0000259" key="4">
    <source>
        <dbReference type="Pfam" id="PF02278"/>
    </source>
</evidence>
<dbReference type="GO" id="GO:0016837">
    <property type="term" value="F:carbon-oxygen lyase activity, acting on polysaccharides"/>
    <property type="evidence" value="ECO:0007669"/>
    <property type="project" value="UniProtKB-ARBA"/>
</dbReference>
<dbReference type="Proteomes" id="UP001292094">
    <property type="component" value="Unassembled WGS sequence"/>
</dbReference>
<dbReference type="InterPro" id="IPR012970">
    <property type="entry name" value="Lyase_8_alpha_N"/>
</dbReference>
<dbReference type="InterPro" id="IPR014718">
    <property type="entry name" value="GH-type_carb-bd"/>
</dbReference>
<dbReference type="Pfam" id="PF02278">
    <property type="entry name" value="Lyase_8"/>
    <property type="match status" value="1"/>
</dbReference>
<accession>A0AAE1Q690</accession>
<keyword evidence="3" id="KW-0456">Lyase</keyword>
<dbReference type="InterPro" id="IPR003159">
    <property type="entry name" value="Lyase_8_central_dom"/>
</dbReference>
<evidence type="ECO:0000313" key="7">
    <source>
        <dbReference type="Proteomes" id="UP001292094"/>
    </source>
</evidence>
<sequence>MMVWCASGDGDYDFVMSRLHEEAISGSSHQSLDSLLSLIQPDGSFSDLNYGSDGSSSFREHGRRQGAFAYHYQNGEDVQQEVELCFTFITYDAPANTDSNWWGHVIGTPTYMWHGAVLARNIISPDLLNDFLTRYWVNTEAGPVWNTTDHSDTMAGGNFAPRALLAEVEGLLWGESTFLNRHIEVKQEVKRELADRQPWGGNGLRYDGCLHQHCLHGDYNTENGYLDHTLALIYNGNYGKEMLKYLSNLFTWYTGTIYDYDEESIEGLFSAYLECNQWLFRGNVFEPTTTGRFITGGSSTVTKIAAKDSVSVTGNYLLKLGRHQEEVQAALHRYDQNTPDVQYALVGHKHFFNSDLTVHQRRDYMASVRILSNRTSRQETWTSGQNKDGFFQADGFLTVVVDGSELGSEGQEVFMVYDWAKVPGVTNLYTTDIPQYQTSTYWAERCMNNAEFAGGVTDGVVGLASMDYNRPHVPLTALKSWFFFEDVIVVVGSRISLSEEDATGENVITTLAQVMYGGEHVLGKTNGEETILGLGETQHLSPTYLHHHSVGYVFLQGEENLTVSAAMQTLSSNELEVFTAWLNHGTVPSDSLLAYAILPSADLTRTRAFYASPEVELVEVSSNNHIVCHRPSKTIGGSIGTVGSISTPTCGEAGPMTLDVDTPCLVLLTLISATLDQAQFRITLSDPQQQFVHINLMLKYEGRSTSAQVTLPPPPKSGDSVFIFLSV</sequence>
<name>A0AAE1Q690_9EUCA</name>
<dbReference type="AlphaFoldDB" id="A0AAE1Q690"/>
<evidence type="ECO:0000256" key="2">
    <source>
        <dbReference type="ARBA" id="ARBA00022729"/>
    </source>
</evidence>
<dbReference type="PANTHER" id="PTHR38481:SF1">
    <property type="entry name" value="HYALURONATE LYASE"/>
    <property type="match status" value="1"/>
</dbReference>
<dbReference type="SUPFAM" id="SSF48230">
    <property type="entry name" value="Chondroitin AC/alginate lyase"/>
    <property type="match status" value="1"/>
</dbReference>
<dbReference type="GO" id="GO:0005975">
    <property type="term" value="P:carbohydrate metabolic process"/>
    <property type="evidence" value="ECO:0007669"/>
    <property type="project" value="InterPro"/>
</dbReference>
<evidence type="ECO:0000313" key="6">
    <source>
        <dbReference type="EMBL" id="KAK4320305.1"/>
    </source>
</evidence>
<feature type="domain" description="Polysaccharide lyase 8 N-terminal alpha-helical" evidence="5">
    <location>
        <begin position="220"/>
        <end position="324"/>
    </location>
</feature>
<evidence type="ECO:0000259" key="5">
    <source>
        <dbReference type="Pfam" id="PF08124"/>
    </source>
</evidence>
<dbReference type="SUPFAM" id="SSF74650">
    <property type="entry name" value="Galactose mutarotase-like"/>
    <property type="match status" value="1"/>
</dbReference>
<dbReference type="Gene3D" id="2.60.220.10">
    <property type="entry name" value="Polysaccharide lyase family 8-like, C-terminal"/>
    <property type="match status" value="1"/>
</dbReference>
<dbReference type="PANTHER" id="PTHR38481">
    <property type="entry name" value="HYALURONATE LYASE"/>
    <property type="match status" value="1"/>
</dbReference>
<evidence type="ECO:0000256" key="1">
    <source>
        <dbReference type="ARBA" id="ARBA00006699"/>
    </source>
</evidence>
<reference evidence="6" key="1">
    <citation type="submission" date="2023-11" db="EMBL/GenBank/DDBJ databases">
        <title>Genome assemblies of two species of porcelain crab, Petrolisthes cinctipes and Petrolisthes manimaculis (Anomura: Porcellanidae).</title>
        <authorList>
            <person name="Angst P."/>
        </authorList>
    </citation>
    <scope>NUCLEOTIDE SEQUENCE</scope>
    <source>
        <strain evidence="6">PB745_02</strain>
        <tissue evidence="6">Gill</tissue>
    </source>
</reference>
<evidence type="ECO:0000256" key="3">
    <source>
        <dbReference type="ARBA" id="ARBA00023239"/>
    </source>
</evidence>
<dbReference type="GO" id="GO:0030246">
    <property type="term" value="F:carbohydrate binding"/>
    <property type="evidence" value="ECO:0007669"/>
    <property type="project" value="InterPro"/>
</dbReference>
<dbReference type="Pfam" id="PF08124">
    <property type="entry name" value="Lyase_8_N"/>
    <property type="match status" value="1"/>
</dbReference>
<organism evidence="6 7">
    <name type="scientific">Petrolisthes manimaculis</name>
    <dbReference type="NCBI Taxonomy" id="1843537"/>
    <lineage>
        <taxon>Eukaryota</taxon>
        <taxon>Metazoa</taxon>
        <taxon>Ecdysozoa</taxon>
        <taxon>Arthropoda</taxon>
        <taxon>Crustacea</taxon>
        <taxon>Multicrustacea</taxon>
        <taxon>Malacostraca</taxon>
        <taxon>Eumalacostraca</taxon>
        <taxon>Eucarida</taxon>
        <taxon>Decapoda</taxon>
        <taxon>Pleocyemata</taxon>
        <taxon>Anomura</taxon>
        <taxon>Galatheoidea</taxon>
        <taxon>Porcellanidae</taxon>
        <taxon>Petrolisthes</taxon>
    </lineage>
</organism>
<dbReference type="Gene3D" id="1.50.10.100">
    <property type="entry name" value="Chondroitin AC/alginate lyase"/>
    <property type="match status" value="1"/>
</dbReference>
<feature type="domain" description="Polysaccharide lyase family 8 central" evidence="4">
    <location>
        <begin position="348"/>
        <end position="601"/>
    </location>
</feature>
<dbReference type="InterPro" id="IPR038970">
    <property type="entry name" value="Lyase_8"/>
</dbReference>
<comment type="caution">
    <text evidence="6">The sequence shown here is derived from an EMBL/GenBank/DDBJ whole genome shotgun (WGS) entry which is preliminary data.</text>
</comment>
<protein>
    <submittedName>
        <fullName evidence="6">Uncharacterized protein</fullName>
    </submittedName>
</protein>